<dbReference type="AlphaFoldDB" id="A0A6A4E2D5"/>
<dbReference type="Proteomes" id="UP000434957">
    <property type="component" value="Unassembled WGS sequence"/>
</dbReference>
<accession>A0A6A4E2D5</accession>
<dbReference type="EMBL" id="QXFT01001742">
    <property type="protein sequence ID" value="KAE9311353.1"/>
    <property type="molecule type" value="Genomic_DNA"/>
</dbReference>
<sequence length="88" mass="9633">MRDILCCACTCFADRARGLLVGIESRQLIRVVTGCVPLRLCISRRCFQGCELRVAVEFIAQPAPTAIRCGTYPLVCLAKTRALTIPSC</sequence>
<comment type="caution">
    <text evidence="3">The sequence shown here is derived from an EMBL/GenBank/DDBJ whole genome shotgun (WGS) entry which is preliminary data.</text>
</comment>
<reference evidence="3 5" key="1">
    <citation type="submission" date="2018-08" db="EMBL/GenBank/DDBJ databases">
        <title>Genomic investigation of the strawberry pathogen Phytophthora fragariae indicates pathogenicity is determined by transcriptional variation in three key races.</title>
        <authorList>
            <person name="Adams T.M."/>
            <person name="Armitage A.D."/>
            <person name="Sobczyk M.K."/>
            <person name="Bates H.J."/>
            <person name="Dunwell J.M."/>
            <person name="Nellist C.F."/>
            <person name="Harrison R.J."/>
        </authorList>
    </citation>
    <scope>NUCLEOTIDE SEQUENCE [LARGE SCALE GENOMIC DNA]</scope>
    <source>
        <strain evidence="2 4">SCRP249</strain>
        <strain evidence="1 6">SCRP324</strain>
        <strain evidence="3 5">SCRP333</strain>
    </source>
</reference>
<evidence type="ECO:0000313" key="2">
    <source>
        <dbReference type="EMBL" id="KAE9000003.1"/>
    </source>
</evidence>
<evidence type="ECO:0000313" key="1">
    <source>
        <dbReference type="EMBL" id="KAE8996625.1"/>
    </source>
</evidence>
<evidence type="ECO:0000313" key="4">
    <source>
        <dbReference type="Proteomes" id="UP000429607"/>
    </source>
</evidence>
<dbReference type="EMBL" id="QXFV01001707">
    <property type="protein sequence ID" value="KAE9000003.1"/>
    <property type="molecule type" value="Genomic_DNA"/>
</dbReference>
<organism evidence="3 5">
    <name type="scientific">Phytophthora rubi</name>
    <dbReference type="NCBI Taxonomy" id="129364"/>
    <lineage>
        <taxon>Eukaryota</taxon>
        <taxon>Sar</taxon>
        <taxon>Stramenopiles</taxon>
        <taxon>Oomycota</taxon>
        <taxon>Peronosporomycetes</taxon>
        <taxon>Peronosporales</taxon>
        <taxon>Peronosporaceae</taxon>
        <taxon>Phytophthora</taxon>
    </lineage>
</organism>
<gene>
    <name evidence="2" type="ORF">PR001_g18907</name>
    <name evidence="1" type="ORF">PR002_g19273</name>
    <name evidence="3" type="ORF">PR003_g20041</name>
</gene>
<keyword evidence="5" id="KW-1185">Reference proteome</keyword>
<evidence type="ECO:0000313" key="5">
    <source>
        <dbReference type="Proteomes" id="UP000434957"/>
    </source>
</evidence>
<dbReference type="Proteomes" id="UP000429607">
    <property type="component" value="Unassembled WGS sequence"/>
</dbReference>
<evidence type="ECO:0000313" key="6">
    <source>
        <dbReference type="Proteomes" id="UP000435112"/>
    </source>
</evidence>
<dbReference type="Proteomes" id="UP000435112">
    <property type="component" value="Unassembled WGS sequence"/>
</dbReference>
<evidence type="ECO:0000313" key="3">
    <source>
        <dbReference type="EMBL" id="KAE9311353.1"/>
    </source>
</evidence>
<dbReference type="EMBL" id="QXFU01001727">
    <property type="protein sequence ID" value="KAE8996625.1"/>
    <property type="molecule type" value="Genomic_DNA"/>
</dbReference>
<name>A0A6A4E2D5_9STRA</name>
<protein>
    <submittedName>
        <fullName evidence="3">Uncharacterized protein</fullName>
    </submittedName>
</protein>
<proteinExistence type="predicted"/>